<proteinExistence type="predicted"/>
<gene>
    <name evidence="1" type="ORF">ISF26_01590</name>
</gene>
<organism evidence="1 2">
    <name type="scientific">Gloeobacter morelensis MG652769</name>
    <dbReference type="NCBI Taxonomy" id="2781736"/>
    <lineage>
        <taxon>Bacteria</taxon>
        <taxon>Bacillati</taxon>
        <taxon>Cyanobacteriota</taxon>
        <taxon>Cyanophyceae</taxon>
        <taxon>Gloeobacterales</taxon>
        <taxon>Gloeobacteraceae</taxon>
        <taxon>Gloeobacter</taxon>
        <taxon>Gloeobacter morelensis</taxon>
    </lineage>
</organism>
<dbReference type="EMBL" id="CP063845">
    <property type="protein sequence ID" value="UFP94967.1"/>
    <property type="molecule type" value="Genomic_DNA"/>
</dbReference>
<dbReference type="GO" id="GO:0004519">
    <property type="term" value="F:endonuclease activity"/>
    <property type="evidence" value="ECO:0007669"/>
    <property type="project" value="UniProtKB-KW"/>
</dbReference>
<dbReference type="Proteomes" id="UP001054846">
    <property type="component" value="Chromosome"/>
</dbReference>
<sequence>MVQTLNARELSLKQLAERFGIRESENELLFSAPQEELPRITPEEQLHLERIRRNYRALSAAGPLSKDAVKMVVLGPLLDMAGFFEAPFQLQTEAQVEFAFEDEGILYRGKIDVLVLRERFWVLVIEAKNTAFDVLVALPQALFYMHSALESERPLFAWLINGRESIFVQLVREEPGSRYCLSRAYSVLRPAEDLPALLAVLKHLGRIEI</sequence>
<keyword evidence="1" id="KW-0540">Nuclease</keyword>
<dbReference type="RefSeq" id="WP_230842040.1">
    <property type="nucleotide sequence ID" value="NZ_CP063845.1"/>
</dbReference>
<keyword evidence="1" id="KW-0413">Isomerase</keyword>
<reference evidence="1 2" key="1">
    <citation type="journal article" date="2021" name="Genome Biol. Evol.">
        <title>Complete Genome Sequencing of a Novel Gloeobacter Species from a Waterfall Cave in Mexico.</title>
        <authorList>
            <person name="Saw J.H."/>
            <person name="Cardona T."/>
            <person name="Montejano G."/>
        </authorList>
    </citation>
    <scope>NUCLEOTIDE SEQUENCE [LARGE SCALE GENOMIC DNA]</scope>
    <source>
        <strain evidence="1">MG652769</strain>
    </source>
</reference>
<accession>A0ABY3PMP0</accession>
<protein>
    <submittedName>
        <fullName evidence="1">Type I restriction endonuclease subunit R</fullName>
    </submittedName>
</protein>
<keyword evidence="1" id="KW-0378">Hydrolase</keyword>
<dbReference type="GO" id="GO:0016853">
    <property type="term" value="F:isomerase activity"/>
    <property type="evidence" value="ECO:0007669"/>
    <property type="project" value="UniProtKB-KW"/>
</dbReference>
<keyword evidence="2" id="KW-1185">Reference proteome</keyword>
<name>A0ABY3PMP0_9CYAN</name>
<evidence type="ECO:0000313" key="1">
    <source>
        <dbReference type="EMBL" id="UFP94967.1"/>
    </source>
</evidence>
<evidence type="ECO:0000313" key="2">
    <source>
        <dbReference type="Proteomes" id="UP001054846"/>
    </source>
</evidence>
<keyword evidence="1" id="KW-0255">Endonuclease</keyword>